<sequence>MPVFFFHFAETKFAFEGSNPEQACILWHLCAIAQCKPVQDIVKLTYGNPVWEEANGRILQLDLPTDLDRRNDLTMTSNCSVLGNGSFWDRQEKLLPRKEAFLGDL</sequence>
<gene>
    <name evidence="1" type="ORF">KSX_56180</name>
</gene>
<keyword evidence="2" id="KW-1185">Reference proteome</keyword>
<name>A0A8J3MTS4_9CHLR</name>
<proteinExistence type="predicted"/>
<dbReference type="EMBL" id="BNJF01000003">
    <property type="protein sequence ID" value="GHO47455.1"/>
    <property type="molecule type" value="Genomic_DNA"/>
</dbReference>
<comment type="caution">
    <text evidence="1">The sequence shown here is derived from an EMBL/GenBank/DDBJ whole genome shotgun (WGS) entry which is preliminary data.</text>
</comment>
<accession>A0A8J3MTS4</accession>
<organism evidence="1 2">
    <name type="scientific">Ktedonospora formicarum</name>
    <dbReference type="NCBI Taxonomy" id="2778364"/>
    <lineage>
        <taxon>Bacteria</taxon>
        <taxon>Bacillati</taxon>
        <taxon>Chloroflexota</taxon>
        <taxon>Ktedonobacteria</taxon>
        <taxon>Ktedonobacterales</taxon>
        <taxon>Ktedonobacteraceae</taxon>
        <taxon>Ktedonospora</taxon>
    </lineage>
</organism>
<reference evidence="1" key="1">
    <citation type="submission" date="2020-10" db="EMBL/GenBank/DDBJ databases">
        <title>Taxonomic study of unclassified bacteria belonging to the class Ktedonobacteria.</title>
        <authorList>
            <person name="Yabe S."/>
            <person name="Wang C.M."/>
            <person name="Zheng Y."/>
            <person name="Sakai Y."/>
            <person name="Cavaletti L."/>
            <person name="Monciardini P."/>
            <person name="Donadio S."/>
        </authorList>
    </citation>
    <scope>NUCLEOTIDE SEQUENCE</scope>
    <source>
        <strain evidence="1">SOSP1-1</strain>
    </source>
</reference>
<dbReference type="AlphaFoldDB" id="A0A8J3MTS4"/>
<evidence type="ECO:0000313" key="2">
    <source>
        <dbReference type="Proteomes" id="UP000612362"/>
    </source>
</evidence>
<protein>
    <submittedName>
        <fullName evidence="1">Uncharacterized protein</fullName>
    </submittedName>
</protein>
<evidence type="ECO:0000313" key="1">
    <source>
        <dbReference type="EMBL" id="GHO47455.1"/>
    </source>
</evidence>
<dbReference type="Proteomes" id="UP000612362">
    <property type="component" value="Unassembled WGS sequence"/>
</dbReference>